<dbReference type="Gene3D" id="3.30.710.10">
    <property type="entry name" value="Potassium Channel Kv1.1, Chain A"/>
    <property type="match status" value="1"/>
</dbReference>
<name>A0A7E4V529_PANRE</name>
<dbReference type="InterPro" id="IPR011333">
    <property type="entry name" value="SKP1/BTB/POZ_sf"/>
</dbReference>
<proteinExistence type="predicted"/>
<dbReference type="InterPro" id="IPR000210">
    <property type="entry name" value="BTB/POZ_dom"/>
</dbReference>
<evidence type="ECO:0000313" key="3">
    <source>
        <dbReference type="WBParaSite" id="Pan_g16164.t1"/>
    </source>
</evidence>
<dbReference type="SMART" id="SM00225">
    <property type="entry name" value="BTB"/>
    <property type="match status" value="1"/>
</dbReference>
<dbReference type="Proteomes" id="UP000492821">
    <property type="component" value="Unassembled WGS sequence"/>
</dbReference>
<protein>
    <submittedName>
        <fullName evidence="3">BTB domain-containing protein</fullName>
    </submittedName>
</protein>
<dbReference type="PANTHER" id="PTHR24413">
    <property type="entry name" value="SPECKLE-TYPE POZ PROTEIN"/>
    <property type="match status" value="1"/>
</dbReference>
<dbReference type="Pfam" id="PF00651">
    <property type="entry name" value="BTB"/>
    <property type="match status" value="1"/>
</dbReference>
<feature type="domain" description="BTB" evidence="1">
    <location>
        <begin position="158"/>
        <end position="225"/>
    </location>
</feature>
<organism evidence="2 3">
    <name type="scientific">Panagrellus redivivus</name>
    <name type="common">Microworm</name>
    <dbReference type="NCBI Taxonomy" id="6233"/>
    <lineage>
        <taxon>Eukaryota</taxon>
        <taxon>Metazoa</taxon>
        <taxon>Ecdysozoa</taxon>
        <taxon>Nematoda</taxon>
        <taxon>Chromadorea</taxon>
        <taxon>Rhabditida</taxon>
        <taxon>Tylenchina</taxon>
        <taxon>Panagrolaimomorpha</taxon>
        <taxon>Panagrolaimoidea</taxon>
        <taxon>Panagrolaimidae</taxon>
        <taxon>Panagrellus</taxon>
    </lineage>
</organism>
<accession>A0A7E4V529</accession>
<dbReference type="SUPFAM" id="SSF54695">
    <property type="entry name" value="POZ domain"/>
    <property type="match status" value="1"/>
</dbReference>
<dbReference type="PROSITE" id="PS50097">
    <property type="entry name" value="BTB"/>
    <property type="match status" value="1"/>
</dbReference>
<reference evidence="3" key="2">
    <citation type="submission" date="2020-10" db="UniProtKB">
        <authorList>
            <consortium name="WormBaseParasite"/>
        </authorList>
    </citation>
    <scope>IDENTIFICATION</scope>
</reference>
<evidence type="ECO:0000259" key="1">
    <source>
        <dbReference type="PROSITE" id="PS50097"/>
    </source>
</evidence>
<sequence length="314" mass="35291">MTTKKVYATFHATKDYMYNAERDGLTGELLVYFDLSEHIFPGNSYYTLRMYSPVKDADETFYLSLEVHGSPVFVSGYFFVNYDPSDPSDVEREIKRKKCCVLPPEQYHDIFYGDFDELFKHRDTANIKIQLVLETIPDKSVIALPCPTAYEFAARDTFDVAFAVDGDKVPAHRGFLAMMSPVFQAMFTHDTKESQTGVIEITDFDLATVTNAMNLCYGNDTGPKSVLDAISISRFADKYDIQSAMKHCDEALATHLTKKNFAQIAKHAWEFNKDGLKQHCIAFFKKHTDVVLTPGFAGLSAAIMEGIVHGAVSV</sequence>
<dbReference type="AlphaFoldDB" id="A0A7E4V529"/>
<reference evidence="2" key="1">
    <citation type="journal article" date="2013" name="Genetics">
        <title>The draft genome and transcriptome of Panagrellus redivivus are shaped by the harsh demands of a free-living lifestyle.</title>
        <authorList>
            <person name="Srinivasan J."/>
            <person name="Dillman A.R."/>
            <person name="Macchietto M.G."/>
            <person name="Heikkinen L."/>
            <person name="Lakso M."/>
            <person name="Fracchia K.M."/>
            <person name="Antoshechkin I."/>
            <person name="Mortazavi A."/>
            <person name="Wong G."/>
            <person name="Sternberg P.W."/>
        </authorList>
    </citation>
    <scope>NUCLEOTIDE SEQUENCE [LARGE SCALE GENOMIC DNA]</scope>
    <source>
        <strain evidence="2">MT8872</strain>
    </source>
</reference>
<dbReference type="WBParaSite" id="Pan_g16164.t1">
    <property type="protein sequence ID" value="Pan_g16164.t1"/>
    <property type="gene ID" value="Pan_g16164"/>
</dbReference>
<keyword evidence="2" id="KW-1185">Reference proteome</keyword>
<evidence type="ECO:0000313" key="2">
    <source>
        <dbReference type="Proteomes" id="UP000492821"/>
    </source>
</evidence>